<feature type="domain" description="C2H2-type" evidence="3">
    <location>
        <begin position="330"/>
        <end position="357"/>
    </location>
</feature>
<feature type="domain" description="C2H2-type" evidence="3">
    <location>
        <begin position="275"/>
        <end position="303"/>
    </location>
</feature>
<dbReference type="PANTHER" id="PTHR23225:SF2">
    <property type="entry name" value="AT09679P-RELATED"/>
    <property type="match status" value="1"/>
</dbReference>
<dbReference type="STRING" id="7168.A0A182NIP2"/>
<feature type="domain" description="C2H2-type" evidence="3">
    <location>
        <begin position="244"/>
        <end position="272"/>
    </location>
</feature>
<dbReference type="Gene3D" id="3.40.1800.20">
    <property type="match status" value="1"/>
</dbReference>
<dbReference type="InterPro" id="IPR036236">
    <property type="entry name" value="Znf_C2H2_sf"/>
</dbReference>
<evidence type="ECO:0000259" key="3">
    <source>
        <dbReference type="PROSITE" id="PS50157"/>
    </source>
</evidence>
<evidence type="ECO:0000256" key="1">
    <source>
        <dbReference type="PROSITE-ProRule" id="PRU00042"/>
    </source>
</evidence>
<dbReference type="EnsemblMetazoa" id="ADIR007516-RA">
    <property type="protein sequence ID" value="ADIR007516-PA"/>
    <property type="gene ID" value="ADIR007516"/>
</dbReference>
<evidence type="ECO:0000313" key="4">
    <source>
        <dbReference type="EnsemblMetazoa" id="ADIR007516-PA"/>
    </source>
</evidence>
<feature type="region of interest" description="Disordered" evidence="2">
    <location>
        <begin position="463"/>
        <end position="486"/>
    </location>
</feature>
<dbReference type="SMART" id="SM00868">
    <property type="entry name" value="zf-AD"/>
    <property type="match status" value="1"/>
</dbReference>
<reference evidence="4" key="2">
    <citation type="submission" date="2020-05" db="UniProtKB">
        <authorList>
            <consortium name="EnsemblMetazoa"/>
        </authorList>
    </citation>
    <scope>IDENTIFICATION</scope>
    <source>
        <strain evidence="4">WRAIR2</strain>
    </source>
</reference>
<keyword evidence="5" id="KW-1185">Reference proteome</keyword>
<dbReference type="InterPro" id="IPR013087">
    <property type="entry name" value="Znf_C2H2_type"/>
</dbReference>
<dbReference type="PROSITE" id="PS00028">
    <property type="entry name" value="ZINC_FINGER_C2H2_1"/>
    <property type="match status" value="9"/>
</dbReference>
<organism evidence="4 5">
    <name type="scientific">Anopheles dirus</name>
    <dbReference type="NCBI Taxonomy" id="7168"/>
    <lineage>
        <taxon>Eukaryota</taxon>
        <taxon>Metazoa</taxon>
        <taxon>Ecdysozoa</taxon>
        <taxon>Arthropoda</taxon>
        <taxon>Hexapoda</taxon>
        <taxon>Insecta</taxon>
        <taxon>Pterygota</taxon>
        <taxon>Neoptera</taxon>
        <taxon>Endopterygota</taxon>
        <taxon>Diptera</taxon>
        <taxon>Nematocera</taxon>
        <taxon>Culicoidea</taxon>
        <taxon>Culicidae</taxon>
        <taxon>Anophelinae</taxon>
        <taxon>Anopheles</taxon>
    </lineage>
</organism>
<accession>A0A182NIP2</accession>
<dbReference type="Pfam" id="PF00096">
    <property type="entry name" value="zf-C2H2"/>
    <property type="match status" value="4"/>
</dbReference>
<feature type="compositionally biased region" description="Basic and acidic residues" evidence="2">
    <location>
        <begin position="136"/>
        <end position="157"/>
    </location>
</feature>
<feature type="domain" description="C2H2-type" evidence="3">
    <location>
        <begin position="361"/>
        <end position="389"/>
    </location>
</feature>
<feature type="domain" description="C2H2-type" evidence="3">
    <location>
        <begin position="419"/>
        <end position="447"/>
    </location>
</feature>
<dbReference type="GO" id="GO:0005634">
    <property type="term" value="C:nucleus"/>
    <property type="evidence" value="ECO:0007669"/>
    <property type="project" value="InterPro"/>
</dbReference>
<feature type="region of interest" description="Disordered" evidence="2">
    <location>
        <begin position="105"/>
        <end position="157"/>
    </location>
</feature>
<dbReference type="PANTHER" id="PTHR23225">
    <property type="entry name" value="ZINC FINGER PROTEIN"/>
    <property type="match status" value="1"/>
</dbReference>
<dbReference type="Proteomes" id="UP000075884">
    <property type="component" value="Unassembled WGS sequence"/>
</dbReference>
<keyword evidence="1" id="KW-0862">Zinc</keyword>
<keyword evidence="1" id="KW-0479">Metal-binding</keyword>
<feature type="domain" description="C2H2-type" evidence="3">
    <location>
        <begin position="448"/>
        <end position="476"/>
    </location>
</feature>
<feature type="compositionally biased region" description="Basic and acidic residues" evidence="2">
    <location>
        <begin position="471"/>
        <end position="486"/>
    </location>
</feature>
<feature type="domain" description="C2H2-type" evidence="3">
    <location>
        <begin position="391"/>
        <end position="419"/>
    </location>
</feature>
<name>A0A182NIP2_9DIPT</name>
<dbReference type="SUPFAM" id="SSF57716">
    <property type="entry name" value="Glucocorticoid receptor-like (DNA-binding domain)"/>
    <property type="match status" value="1"/>
</dbReference>
<dbReference type="Gene3D" id="3.30.160.60">
    <property type="entry name" value="Classic Zinc Finger"/>
    <property type="match status" value="5"/>
</dbReference>
<feature type="domain" description="C2H2-type" evidence="3">
    <location>
        <begin position="301"/>
        <end position="329"/>
    </location>
</feature>
<sequence>MDQVCNFCLGGGVSNLIALNDQELTMQIGRIFYFEVTPPPLSSGLICETCITIIEEFYQYAEQVARNQKLLRGRQHEAAAHLKTEPGELEDVDDLDDTAENIARDDFSITNEEESITSMEAGQWSGREAQQTQSPERADREQPVESVDLKTERTDVSDKHTVGVKVNSENNDDESNLSPERLVLQQYKLSCDLCSAPLTDFADLRKHFKQAHNVSGYLRCCNRTIYKKCWMIEHLQLHLNPDAFRCAQCAKSYSSSKVLKEHQKEVHAPEADRAFHCTTCGKAFVSQAHLNAHIMVAHGSVRCPQCDKVLASQGSLRKHLVAVHGDGEKHVCDVCARVFRSKQSFEMHRQNHEGRRMEGKAQCELCAVWLTDKYCLRKHMHRMHSGSEEPIACGTCGKTVASQSALKSHIRRAHGESRFECERCAKTFKRPHHMREHMAIYHTGEELYGCLYCAERFNTKNKQYSHRKTAHPREYEEELRKRKMKE</sequence>
<dbReference type="GO" id="GO:0003700">
    <property type="term" value="F:DNA-binding transcription factor activity"/>
    <property type="evidence" value="ECO:0007669"/>
    <property type="project" value="InterPro"/>
</dbReference>
<dbReference type="SMART" id="SM00355">
    <property type="entry name" value="ZnF_C2H2"/>
    <property type="match status" value="9"/>
</dbReference>
<evidence type="ECO:0000313" key="5">
    <source>
        <dbReference type="Proteomes" id="UP000075884"/>
    </source>
</evidence>
<dbReference type="InterPro" id="IPR012934">
    <property type="entry name" value="Znf_AD"/>
</dbReference>
<reference evidence="5" key="1">
    <citation type="submission" date="2013-03" db="EMBL/GenBank/DDBJ databases">
        <title>The Genome Sequence of Anopheles dirus WRAIR2.</title>
        <authorList>
            <consortium name="The Broad Institute Genomics Platform"/>
            <person name="Neafsey D.E."/>
            <person name="Walton C."/>
            <person name="Walker B."/>
            <person name="Young S.K."/>
            <person name="Zeng Q."/>
            <person name="Gargeya S."/>
            <person name="Fitzgerald M."/>
            <person name="Haas B."/>
            <person name="Abouelleil A."/>
            <person name="Allen A.W."/>
            <person name="Alvarado L."/>
            <person name="Arachchi H.M."/>
            <person name="Berlin A.M."/>
            <person name="Chapman S.B."/>
            <person name="Gainer-Dewar J."/>
            <person name="Goldberg J."/>
            <person name="Griggs A."/>
            <person name="Gujja S."/>
            <person name="Hansen M."/>
            <person name="Howarth C."/>
            <person name="Imamovic A."/>
            <person name="Ireland A."/>
            <person name="Larimer J."/>
            <person name="McCowan C."/>
            <person name="Murphy C."/>
            <person name="Pearson M."/>
            <person name="Poon T.W."/>
            <person name="Priest M."/>
            <person name="Roberts A."/>
            <person name="Saif S."/>
            <person name="Shea T."/>
            <person name="Sisk P."/>
            <person name="Sykes S."/>
            <person name="Wortman J."/>
            <person name="Nusbaum C."/>
            <person name="Birren B."/>
        </authorList>
    </citation>
    <scope>NUCLEOTIDE SEQUENCE [LARGE SCALE GENOMIC DNA]</scope>
    <source>
        <strain evidence="5">WRAIR2</strain>
    </source>
</reference>
<protein>
    <recommendedName>
        <fullName evidence="3">C2H2-type domain-containing protein</fullName>
    </recommendedName>
</protein>
<evidence type="ECO:0000256" key="2">
    <source>
        <dbReference type="SAM" id="MobiDB-lite"/>
    </source>
</evidence>
<dbReference type="InterPro" id="IPR039970">
    <property type="entry name" value="TF_Grauzone"/>
</dbReference>
<dbReference type="SUPFAM" id="SSF57667">
    <property type="entry name" value="beta-beta-alpha zinc fingers"/>
    <property type="match status" value="4"/>
</dbReference>
<dbReference type="AlphaFoldDB" id="A0A182NIP2"/>
<dbReference type="PROSITE" id="PS50157">
    <property type="entry name" value="ZINC_FINGER_C2H2_2"/>
    <property type="match status" value="8"/>
</dbReference>
<proteinExistence type="predicted"/>
<dbReference type="Pfam" id="PF13912">
    <property type="entry name" value="zf-C2H2_6"/>
    <property type="match status" value="2"/>
</dbReference>
<keyword evidence="1" id="KW-0863">Zinc-finger</keyword>
<dbReference type="GO" id="GO:0008270">
    <property type="term" value="F:zinc ion binding"/>
    <property type="evidence" value="ECO:0007669"/>
    <property type="project" value="UniProtKB-KW"/>
</dbReference>
<dbReference type="VEuPathDB" id="VectorBase:ADIR007516"/>
<dbReference type="Pfam" id="PF07776">
    <property type="entry name" value="zf-AD"/>
    <property type="match status" value="1"/>
</dbReference>